<accession>L2F8F0</accession>
<dbReference type="OrthoDB" id="9771468at2"/>
<proteinExistence type="predicted"/>
<name>L2F8F0_9GAMM</name>
<keyword evidence="2 3" id="KW-0732">Signal</keyword>
<evidence type="ECO:0000256" key="1">
    <source>
        <dbReference type="ARBA" id="ARBA00004196"/>
    </source>
</evidence>
<evidence type="ECO:0000256" key="2">
    <source>
        <dbReference type="ARBA" id="ARBA00022729"/>
    </source>
</evidence>
<feature type="chain" id="PRO_5003958301" description="Imelysin-like domain-containing protein" evidence="3">
    <location>
        <begin position="29"/>
        <end position="356"/>
    </location>
</feature>
<evidence type="ECO:0000313" key="6">
    <source>
        <dbReference type="Proteomes" id="UP000023795"/>
    </source>
</evidence>
<comment type="subcellular location">
    <subcellularLocation>
        <location evidence="1">Cell envelope</location>
    </subcellularLocation>
</comment>
<protein>
    <recommendedName>
        <fullName evidence="4">Imelysin-like domain-containing protein</fullName>
    </recommendedName>
</protein>
<dbReference type="Proteomes" id="UP000023795">
    <property type="component" value="Unassembled WGS sequence"/>
</dbReference>
<dbReference type="STRING" id="1230338.MOMA_02120"/>
<keyword evidence="6" id="KW-1185">Reference proteome</keyword>
<dbReference type="InterPro" id="IPR038352">
    <property type="entry name" value="Imelysin_sf"/>
</dbReference>
<dbReference type="Gene3D" id="1.20.1420.20">
    <property type="entry name" value="M75 peptidase, HXXE motif"/>
    <property type="match status" value="1"/>
</dbReference>
<dbReference type="Pfam" id="PF09375">
    <property type="entry name" value="Peptidase_M75"/>
    <property type="match status" value="1"/>
</dbReference>
<evidence type="ECO:0000259" key="4">
    <source>
        <dbReference type="Pfam" id="PF09375"/>
    </source>
</evidence>
<evidence type="ECO:0000313" key="5">
    <source>
        <dbReference type="EMBL" id="ELA09165.1"/>
    </source>
</evidence>
<dbReference type="InterPro" id="IPR018976">
    <property type="entry name" value="Imelysin-like"/>
</dbReference>
<dbReference type="AlphaFoldDB" id="L2F8F0"/>
<dbReference type="PATRIC" id="fig|1230338.3.peg.469"/>
<comment type="caution">
    <text evidence="5">The sequence shown here is derived from an EMBL/GenBank/DDBJ whole genome shotgun (WGS) entry which is preliminary data.</text>
</comment>
<gene>
    <name evidence="5" type="ORF">MOMA_02120</name>
</gene>
<dbReference type="RefSeq" id="WP_009766985.1">
    <property type="nucleotide sequence ID" value="NZ_ANIN01000001.1"/>
</dbReference>
<feature type="signal peptide" evidence="3">
    <location>
        <begin position="1"/>
        <end position="28"/>
    </location>
</feature>
<evidence type="ECO:0000256" key="3">
    <source>
        <dbReference type="SAM" id="SignalP"/>
    </source>
</evidence>
<organism evidence="5 6">
    <name type="scientific">Moraxella macacae 0408225</name>
    <dbReference type="NCBI Taxonomy" id="1230338"/>
    <lineage>
        <taxon>Bacteria</taxon>
        <taxon>Pseudomonadati</taxon>
        <taxon>Pseudomonadota</taxon>
        <taxon>Gammaproteobacteria</taxon>
        <taxon>Moraxellales</taxon>
        <taxon>Moraxellaceae</taxon>
        <taxon>Moraxella</taxon>
    </lineage>
</organism>
<sequence length="356" mass="39475">MKQQVKQTAIVIGLIAASIAGLSTLAIAQQQSPQPQQSQPTAQNEQQILASIYDNVLQKNAHNAVNACQMLSKTLQNTTAGERTKNLHQDFRNLALAWKKVEATYIAGELDINATDIPRHLDIFHIGNENIREQMQKVVNNNQPPNVALFKNSYKTINALEAVLYQDDSLSERELQLATAINDNICRQLTAIDDTYKAQKPQFLAEPKKSLSMLINTLASQSHFLKEWRIADVAGLSKKYDNKPSGERAEFYLSGLSLDAIKAILDTQSELITPQDYANLVQIAQIYNAEPVLADNQVLLNNAKSQLRELTPDILASRQQATVALYNTVNQLQSGYYQNLIHALPVAAVILEADGD</sequence>
<dbReference type="eggNOG" id="ENOG5033V77">
    <property type="taxonomic scope" value="Bacteria"/>
</dbReference>
<reference evidence="5 6" key="1">
    <citation type="journal article" date="2013" name="Genome Announc.">
        <title>Genome Sequence of Moraxella macacae 0408225, a Novel Bacterial Species Isolated from a Cynomolgus Macaque with Epistaxis.</title>
        <authorList>
            <person name="Ladner J.T."/>
            <person name="Whitehouse C.A."/>
            <person name="Koroleva G.I."/>
            <person name="Palacios G.F."/>
        </authorList>
    </citation>
    <scope>NUCLEOTIDE SEQUENCE [LARGE SCALE GENOMIC DNA]</scope>
    <source>
        <strain evidence="5 6">0408225</strain>
    </source>
</reference>
<feature type="domain" description="Imelysin-like" evidence="4">
    <location>
        <begin position="62"/>
        <end position="281"/>
    </location>
</feature>
<dbReference type="EMBL" id="ANIN01000001">
    <property type="protein sequence ID" value="ELA09165.1"/>
    <property type="molecule type" value="Genomic_DNA"/>
</dbReference>